<dbReference type="CDD" id="cd00886">
    <property type="entry name" value="MogA_MoaB"/>
    <property type="match status" value="1"/>
</dbReference>
<dbReference type="PANTHER" id="PTHR43764:SF1">
    <property type="entry name" value="MOLYBDOPTERIN MOLYBDOTRANSFERASE"/>
    <property type="match status" value="1"/>
</dbReference>
<feature type="domain" description="MoaB/Mog" evidence="3">
    <location>
        <begin position="5"/>
        <end position="149"/>
    </location>
</feature>
<dbReference type="InterPro" id="IPR001453">
    <property type="entry name" value="MoaB/Mog_dom"/>
</dbReference>
<dbReference type="PROSITE" id="PS01078">
    <property type="entry name" value="MOCF_BIOSYNTHESIS_1"/>
    <property type="match status" value="1"/>
</dbReference>
<name>X1CLD6_9ZZZZ</name>
<dbReference type="InterPro" id="IPR036425">
    <property type="entry name" value="MoaB/Mog-like_dom_sf"/>
</dbReference>
<comment type="pathway">
    <text evidence="1">Cofactor biosynthesis; molybdopterin biosynthesis.</text>
</comment>
<comment type="caution">
    <text evidence="4">The sequence shown here is derived from an EMBL/GenBank/DDBJ whole genome shotgun (WGS) entry which is preliminary data.</text>
</comment>
<dbReference type="Pfam" id="PF00994">
    <property type="entry name" value="MoCF_biosynth"/>
    <property type="match status" value="1"/>
</dbReference>
<accession>X1CLD6</accession>
<organism evidence="4">
    <name type="scientific">marine sediment metagenome</name>
    <dbReference type="NCBI Taxonomy" id="412755"/>
    <lineage>
        <taxon>unclassified sequences</taxon>
        <taxon>metagenomes</taxon>
        <taxon>ecological metagenomes</taxon>
    </lineage>
</organism>
<evidence type="ECO:0000259" key="3">
    <source>
        <dbReference type="SMART" id="SM00852"/>
    </source>
</evidence>
<keyword evidence="2" id="KW-0501">Molybdenum cofactor biosynthesis</keyword>
<reference evidence="4" key="1">
    <citation type="journal article" date="2014" name="Front. Microbiol.">
        <title>High frequency of phylogenetically diverse reductive dehalogenase-homologous genes in deep subseafloor sedimentary metagenomes.</title>
        <authorList>
            <person name="Kawai M."/>
            <person name="Futagami T."/>
            <person name="Toyoda A."/>
            <person name="Takaki Y."/>
            <person name="Nishi S."/>
            <person name="Hori S."/>
            <person name="Arai W."/>
            <person name="Tsubouchi T."/>
            <person name="Morono Y."/>
            <person name="Uchiyama I."/>
            <person name="Ito T."/>
            <person name="Fujiyama A."/>
            <person name="Inagaki F."/>
            <person name="Takami H."/>
        </authorList>
    </citation>
    <scope>NUCLEOTIDE SEQUENCE</scope>
    <source>
        <strain evidence="4">Expedition CK06-06</strain>
    </source>
</reference>
<evidence type="ECO:0000256" key="1">
    <source>
        <dbReference type="ARBA" id="ARBA00005046"/>
    </source>
</evidence>
<gene>
    <name evidence="4" type="ORF">S01H4_57695</name>
</gene>
<sequence>MFNLGILTISDKGWQGQRYDESGKAIRNSPLVLDNSVVKYEVIPDEMDIIADKLAEWADEGKVDIILTTGGTGLGPRDVTPEATLSIVDRVVPGFTEAMRTKAFNATPFAILSRAAAGVRGKCLIINLPGSPKAVRECLEIVSPAIPHAVEILRGEVTEHATDTGRD</sequence>
<dbReference type="PANTHER" id="PTHR43764">
    <property type="entry name" value="MOLYBDENUM COFACTOR BIOSYNTHESIS"/>
    <property type="match status" value="1"/>
</dbReference>
<proteinExistence type="predicted"/>
<dbReference type="EMBL" id="BART01033612">
    <property type="protein sequence ID" value="GAH09226.1"/>
    <property type="molecule type" value="Genomic_DNA"/>
</dbReference>
<dbReference type="InterPro" id="IPR008284">
    <property type="entry name" value="MoCF_biosynth_CS"/>
</dbReference>
<evidence type="ECO:0000256" key="2">
    <source>
        <dbReference type="ARBA" id="ARBA00023150"/>
    </source>
</evidence>
<dbReference type="SMART" id="SM00852">
    <property type="entry name" value="MoCF_biosynth"/>
    <property type="match status" value="1"/>
</dbReference>
<dbReference type="GO" id="GO:0006777">
    <property type="term" value="P:Mo-molybdopterin cofactor biosynthetic process"/>
    <property type="evidence" value="ECO:0007669"/>
    <property type="project" value="UniProtKB-KW"/>
</dbReference>
<dbReference type="SUPFAM" id="SSF53218">
    <property type="entry name" value="Molybdenum cofactor biosynthesis proteins"/>
    <property type="match status" value="1"/>
</dbReference>
<dbReference type="NCBIfam" id="TIGR00177">
    <property type="entry name" value="molyb_syn"/>
    <property type="match status" value="1"/>
</dbReference>
<evidence type="ECO:0000313" key="4">
    <source>
        <dbReference type="EMBL" id="GAH09226.1"/>
    </source>
</evidence>
<dbReference type="Gene3D" id="3.40.980.10">
    <property type="entry name" value="MoaB/Mog-like domain"/>
    <property type="match status" value="1"/>
</dbReference>
<protein>
    <recommendedName>
        <fullName evidence="3">MoaB/Mog domain-containing protein</fullName>
    </recommendedName>
</protein>
<dbReference type="AlphaFoldDB" id="X1CLD6"/>
<dbReference type="InterPro" id="IPR051920">
    <property type="entry name" value="MPT_Adenylyltrnsfr/MoaC-Rel"/>
</dbReference>